<dbReference type="PANTHER" id="PTHR48449:SF1">
    <property type="entry name" value="DUF1985 DOMAIN-CONTAINING PROTEIN"/>
    <property type="match status" value="1"/>
</dbReference>
<name>A0A4Y7JUA1_PAPSO</name>
<evidence type="ECO:0000313" key="1">
    <source>
        <dbReference type="EMBL" id="RZC63378.1"/>
    </source>
</evidence>
<reference evidence="1 2" key="1">
    <citation type="journal article" date="2018" name="Science">
        <title>The opium poppy genome and morphinan production.</title>
        <authorList>
            <person name="Guo L."/>
            <person name="Winzer T."/>
            <person name="Yang X."/>
            <person name="Li Y."/>
            <person name="Ning Z."/>
            <person name="He Z."/>
            <person name="Teodor R."/>
            <person name="Lu Y."/>
            <person name="Bowser T.A."/>
            <person name="Graham I.A."/>
            <person name="Ye K."/>
        </authorList>
    </citation>
    <scope>NUCLEOTIDE SEQUENCE [LARGE SCALE GENOMIC DNA]</scope>
    <source>
        <strain evidence="2">cv. HN1</strain>
        <tissue evidence="1">Leaves</tissue>
    </source>
</reference>
<gene>
    <name evidence="1" type="ORF">C5167_025144</name>
</gene>
<dbReference type="Proteomes" id="UP000316621">
    <property type="component" value="Chromosome 5"/>
</dbReference>
<dbReference type="Gramene" id="RZC63378">
    <property type="protein sequence ID" value="RZC63378"/>
    <property type="gene ID" value="C5167_025144"/>
</dbReference>
<protein>
    <submittedName>
        <fullName evidence="1">Uncharacterized protein</fullName>
    </submittedName>
</protein>
<dbReference type="PANTHER" id="PTHR48449">
    <property type="entry name" value="DUF1985 DOMAIN-CONTAINING PROTEIN"/>
    <property type="match status" value="1"/>
</dbReference>
<evidence type="ECO:0000313" key="2">
    <source>
        <dbReference type="Proteomes" id="UP000316621"/>
    </source>
</evidence>
<keyword evidence="2" id="KW-1185">Reference proteome</keyword>
<sequence>MKIYNECDQSFICSSHFNDEECNLQPGMRSTPDLGPWKNKSNKFVYPFKNRGLSFSMSNYSSLGTLLYLWKVLFEDEKDFFRTTAIGHLMYIPEKQSWSSAIFCFLMSRQIEVEPERRQNEKMYFRVADKELCFQKTDFALISGLSFRDFRDRTLDVDSQSASQSGASRDSKLRKKYFSKNKAIMH</sequence>
<organism evidence="1 2">
    <name type="scientific">Papaver somniferum</name>
    <name type="common">Opium poppy</name>
    <dbReference type="NCBI Taxonomy" id="3469"/>
    <lineage>
        <taxon>Eukaryota</taxon>
        <taxon>Viridiplantae</taxon>
        <taxon>Streptophyta</taxon>
        <taxon>Embryophyta</taxon>
        <taxon>Tracheophyta</taxon>
        <taxon>Spermatophyta</taxon>
        <taxon>Magnoliopsida</taxon>
        <taxon>Ranunculales</taxon>
        <taxon>Papaveraceae</taxon>
        <taxon>Papaveroideae</taxon>
        <taxon>Papaver</taxon>
    </lineage>
</organism>
<accession>A0A4Y7JUA1</accession>
<dbReference type="EMBL" id="CM010719">
    <property type="protein sequence ID" value="RZC63378.1"/>
    <property type="molecule type" value="Genomic_DNA"/>
</dbReference>
<proteinExistence type="predicted"/>
<dbReference type="AlphaFoldDB" id="A0A4Y7JUA1"/>